<protein>
    <submittedName>
        <fullName evidence="2">Uncharacterized protein</fullName>
    </submittedName>
</protein>
<sequence length="101" mass="11047">MATATAGDLLKPEHGFNKRRRILSVSRIRRRGASCISLGATCPPLMEEEEKPEEEEEEEESGSSFASSSSSSSLIAADSKPIDKKAFRSPRCFSLSDLQRA</sequence>
<organism evidence="2 3">
    <name type="scientific">Zingiber officinale</name>
    <name type="common">Ginger</name>
    <name type="synonym">Amomum zingiber</name>
    <dbReference type="NCBI Taxonomy" id="94328"/>
    <lineage>
        <taxon>Eukaryota</taxon>
        <taxon>Viridiplantae</taxon>
        <taxon>Streptophyta</taxon>
        <taxon>Embryophyta</taxon>
        <taxon>Tracheophyta</taxon>
        <taxon>Spermatophyta</taxon>
        <taxon>Magnoliopsida</taxon>
        <taxon>Liliopsida</taxon>
        <taxon>Zingiberales</taxon>
        <taxon>Zingiberaceae</taxon>
        <taxon>Zingiber</taxon>
    </lineage>
</organism>
<dbReference type="EMBL" id="JACMSC010000006">
    <property type="protein sequence ID" value="KAG6518486.1"/>
    <property type="molecule type" value="Genomic_DNA"/>
</dbReference>
<feature type="compositionally biased region" description="Acidic residues" evidence="1">
    <location>
        <begin position="46"/>
        <end position="61"/>
    </location>
</feature>
<comment type="caution">
    <text evidence="2">The sequence shown here is derived from an EMBL/GenBank/DDBJ whole genome shotgun (WGS) entry which is preliminary data.</text>
</comment>
<feature type="compositionally biased region" description="Low complexity" evidence="1">
    <location>
        <begin position="62"/>
        <end position="73"/>
    </location>
</feature>
<dbReference type="AlphaFoldDB" id="A0A8J5H0W7"/>
<dbReference type="Proteomes" id="UP000734854">
    <property type="component" value="Unassembled WGS sequence"/>
</dbReference>
<accession>A0A8J5H0W7</accession>
<proteinExistence type="predicted"/>
<reference evidence="2 3" key="1">
    <citation type="submission" date="2020-08" db="EMBL/GenBank/DDBJ databases">
        <title>Plant Genome Project.</title>
        <authorList>
            <person name="Zhang R.-G."/>
        </authorList>
    </citation>
    <scope>NUCLEOTIDE SEQUENCE [LARGE SCALE GENOMIC DNA]</scope>
    <source>
        <tissue evidence="2">Rhizome</tissue>
    </source>
</reference>
<evidence type="ECO:0000313" key="3">
    <source>
        <dbReference type="Proteomes" id="UP000734854"/>
    </source>
</evidence>
<keyword evidence="3" id="KW-1185">Reference proteome</keyword>
<feature type="region of interest" description="Disordered" evidence="1">
    <location>
        <begin position="38"/>
        <end position="82"/>
    </location>
</feature>
<gene>
    <name evidence="2" type="ORF">ZIOFF_021961</name>
</gene>
<evidence type="ECO:0000313" key="2">
    <source>
        <dbReference type="EMBL" id="KAG6518486.1"/>
    </source>
</evidence>
<name>A0A8J5H0W7_ZINOF</name>
<evidence type="ECO:0000256" key="1">
    <source>
        <dbReference type="SAM" id="MobiDB-lite"/>
    </source>
</evidence>